<evidence type="ECO:0000313" key="3">
    <source>
        <dbReference type="EMBL" id="KAJ0393901.1"/>
    </source>
</evidence>
<comment type="caution">
    <text evidence="3">The sequence shown here is derived from an EMBL/GenBank/DDBJ whole genome shotgun (WGS) entry which is preliminary data.</text>
</comment>
<sequence length="669" mass="73035">MKHRWMDVVKRSTLSLGASSPRADANASAAPPSASASASASAASPARASLRRPRSLPTSPVRQRLLLSPAGSHKTDGASSSLSDAPETLPFVHYDDRCESIGECSVPQVLDRCVLQAGVHHTHMNVLTYLGNPLRAETCCYLMGVQWFRAVGDRDDFQLIPDACDEWFTPTADDIGARILAKVAMQDEDAIRTKLLEYGPIKEDPEVRSKVELYLERRSVLFMGLESVSIHDGENYPSDAEIRESWTLLIDDRRVRVTCESSLLPPFEAFYSSAIRVDVVRHAPTEFVLFLSDDSFVHLRAESHVVRDIIVLTLRAFCKSAVSSVLISDAIAKGISPMLAIRTLADAEQRERQQRDHDDASACDSPRSAVPEAPLSYSLPWNKPVAAAGAIVIDEDNDDDSEASSSDEETEANAGPATHHTTAAAPATATLPPPPPPSSGRRAVSKEPKPSDEINDSILQDADALIDHALKMGVQHQMLPRAPKRISVTEIADLQIIELQEAASATDNNARNRRQASGRKPERDEGSSSPEQTDDDDESESSAAAAAAEAFKSTAKDSVSDAIEAFKAQSLSGSGADVEELRSQYVAIFCELQRELSEQKARVAQLTERLEQKTTENRSFRNDIATLQDALTSVQVAEKVKEMVTNDLQQLIRAKDSKSPMTRVPQNFY</sequence>
<evidence type="ECO:0000256" key="1">
    <source>
        <dbReference type="SAM" id="Coils"/>
    </source>
</evidence>
<dbReference type="Proteomes" id="UP001209570">
    <property type="component" value="Unassembled WGS sequence"/>
</dbReference>
<protein>
    <submittedName>
        <fullName evidence="3">Uncharacterized protein</fullName>
    </submittedName>
</protein>
<keyword evidence="4" id="KW-1185">Reference proteome</keyword>
<organism evidence="3 4">
    <name type="scientific">Pythium insidiosum</name>
    <name type="common">Pythiosis disease agent</name>
    <dbReference type="NCBI Taxonomy" id="114742"/>
    <lineage>
        <taxon>Eukaryota</taxon>
        <taxon>Sar</taxon>
        <taxon>Stramenopiles</taxon>
        <taxon>Oomycota</taxon>
        <taxon>Peronosporomycetes</taxon>
        <taxon>Pythiales</taxon>
        <taxon>Pythiaceae</taxon>
        <taxon>Pythium</taxon>
    </lineage>
</organism>
<feature type="compositionally biased region" description="Acidic residues" evidence="2">
    <location>
        <begin position="397"/>
        <end position="411"/>
    </location>
</feature>
<feature type="region of interest" description="Disordered" evidence="2">
    <location>
        <begin position="16"/>
        <end position="84"/>
    </location>
</feature>
<feature type="compositionally biased region" description="Low complexity" evidence="2">
    <location>
        <begin position="18"/>
        <end position="48"/>
    </location>
</feature>
<feature type="region of interest" description="Disordered" evidence="2">
    <location>
        <begin position="397"/>
        <end position="454"/>
    </location>
</feature>
<dbReference type="AlphaFoldDB" id="A0AAD5LB57"/>
<proteinExistence type="predicted"/>
<feature type="region of interest" description="Disordered" evidence="2">
    <location>
        <begin position="505"/>
        <end position="549"/>
    </location>
</feature>
<accession>A0AAD5LB57</accession>
<feature type="region of interest" description="Disordered" evidence="2">
    <location>
        <begin position="347"/>
        <end position="375"/>
    </location>
</feature>
<keyword evidence="1" id="KW-0175">Coiled coil</keyword>
<name>A0AAD5LB57_PYTIN</name>
<evidence type="ECO:0000256" key="2">
    <source>
        <dbReference type="SAM" id="MobiDB-lite"/>
    </source>
</evidence>
<reference evidence="3" key="1">
    <citation type="submission" date="2021-12" db="EMBL/GenBank/DDBJ databases">
        <title>Prjna785345.</title>
        <authorList>
            <person name="Rujirawat T."/>
            <person name="Krajaejun T."/>
        </authorList>
    </citation>
    <scope>NUCLEOTIDE SEQUENCE</scope>
    <source>
        <strain evidence="3">Pi057C3</strain>
    </source>
</reference>
<gene>
    <name evidence="3" type="ORF">P43SY_003554</name>
</gene>
<dbReference type="EMBL" id="JAKCXM010000450">
    <property type="protein sequence ID" value="KAJ0393901.1"/>
    <property type="molecule type" value="Genomic_DNA"/>
</dbReference>
<feature type="coiled-coil region" evidence="1">
    <location>
        <begin position="593"/>
        <end position="630"/>
    </location>
</feature>
<evidence type="ECO:0000313" key="4">
    <source>
        <dbReference type="Proteomes" id="UP001209570"/>
    </source>
</evidence>
<feature type="compositionally biased region" description="Low complexity" evidence="2">
    <location>
        <begin position="412"/>
        <end position="430"/>
    </location>
</feature>
<feature type="compositionally biased region" description="Basic and acidic residues" evidence="2">
    <location>
        <begin position="347"/>
        <end position="360"/>
    </location>
</feature>